<keyword evidence="1" id="KW-0547">Nucleotide-binding</keyword>
<dbReference type="InterPro" id="IPR039904">
    <property type="entry name" value="TRANK1"/>
</dbReference>
<evidence type="ECO:0000256" key="1">
    <source>
        <dbReference type="ARBA" id="ARBA00022741"/>
    </source>
</evidence>
<keyword evidence="4" id="KW-0067">ATP-binding</keyword>
<dbReference type="GO" id="GO:0016787">
    <property type="term" value="F:hydrolase activity"/>
    <property type="evidence" value="ECO:0007669"/>
    <property type="project" value="UniProtKB-KW"/>
</dbReference>
<accession>A0A2T6ZN88</accession>
<evidence type="ECO:0000256" key="2">
    <source>
        <dbReference type="ARBA" id="ARBA00022801"/>
    </source>
</evidence>
<evidence type="ECO:0000256" key="3">
    <source>
        <dbReference type="ARBA" id="ARBA00022806"/>
    </source>
</evidence>
<sequence length="396" mass="45169">MYTKARVEACNSGDLDGSQGVRYPVRVCLDGGENGVITVDNTSDEDFEYSVQLAKFYSLTSNVLDNITSIAGKARYVIDISAEEVAVVNHFLTPAFILGRSGTGKTTCLVYKLLGRYLCGVENVEPLRQVLLTKSKRLVSKLRDNAEGLLEAKLSERKILTDNHNAKNDLDDLARKQFLSLTDADFPLVCTFDCLLTLIENSIREQEIRRRYIKIDNSKSTRVIDFVKFSIEYWEHLSSRLKRGVQLDLAFLEIMGVIKGSVSRATDFEPLSREEYLGLRWRLALSFASERERHTIYDIYEWYERTRKKRGDIDQVDRIIKVTKALEAFRSSKVLGDRVFERKIRSVLDEIYVDEVQDQRTSDIGMLLTLMLFSGSQMQNPCFTSTSELPQAALES</sequence>
<name>A0A2T6ZN88_TUBBO</name>
<dbReference type="Proteomes" id="UP000244722">
    <property type="component" value="Unassembled WGS sequence"/>
</dbReference>
<dbReference type="AlphaFoldDB" id="A0A2T6ZN88"/>
<dbReference type="GO" id="GO:0005524">
    <property type="term" value="F:ATP binding"/>
    <property type="evidence" value="ECO:0007669"/>
    <property type="project" value="UniProtKB-KW"/>
</dbReference>
<dbReference type="InterPro" id="IPR014016">
    <property type="entry name" value="UvrD-like_ATP-bd"/>
</dbReference>
<keyword evidence="2" id="KW-0378">Hydrolase</keyword>
<dbReference type="PANTHER" id="PTHR21529:SF4">
    <property type="entry name" value="TPR AND ANKYRIN REPEAT-CONTAINING PROTEIN 1"/>
    <property type="match status" value="1"/>
</dbReference>
<evidence type="ECO:0000313" key="6">
    <source>
        <dbReference type="EMBL" id="PUU76951.1"/>
    </source>
</evidence>
<proteinExistence type="predicted"/>
<reference evidence="6 7" key="1">
    <citation type="submission" date="2017-04" db="EMBL/GenBank/DDBJ databases">
        <title>Draft genome sequence of Tuber borchii Vittad., a whitish edible truffle.</title>
        <authorList>
            <consortium name="DOE Joint Genome Institute"/>
            <person name="Murat C."/>
            <person name="Kuo A."/>
            <person name="Barry K.W."/>
            <person name="Clum A."/>
            <person name="Dockter R.B."/>
            <person name="Fauchery L."/>
            <person name="Iotti M."/>
            <person name="Kohler A."/>
            <person name="Labutti K."/>
            <person name="Lindquist E.A."/>
            <person name="Lipzen A."/>
            <person name="Ohm R.A."/>
            <person name="Wang M."/>
            <person name="Grigoriev I.V."/>
            <person name="Zambonelli A."/>
            <person name="Martin F.M."/>
        </authorList>
    </citation>
    <scope>NUCLEOTIDE SEQUENCE [LARGE SCALE GENOMIC DNA]</scope>
    <source>
        <strain evidence="6 7">Tbo3840</strain>
    </source>
</reference>
<evidence type="ECO:0000256" key="4">
    <source>
        <dbReference type="ARBA" id="ARBA00022840"/>
    </source>
</evidence>
<keyword evidence="7" id="KW-1185">Reference proteome</keyword>
<gene>
    <name evidence="6" type="ORF">B9Z19DRAFT_205163</name>
</gene>
<comment type="caution">
    <text evidence="6">The sequence shown here is derived from an EMBL/GenBank/DDBJ whole genome shotgun (WGS) entry which is preliminary data.</text>
</comment>
<dbReference type="GO" id="GO:0004386">
    <property type="term" value="F:helicase activity"/>
    <property type="evidence" value="ECO:0007669"/>
    <property type="project" value="UniProtKB-KW"/>
</dbReference>
<feature type="domain" description="UvrD-like helicase ATP-binding" evidence="5">
    <location>
        <begin position="83"/>
        <end position="372"/>
    </location>
</feature>
<dbReference type="OrthoDB" id="3156807at2759"/>
<dbReference type="Gene3D" id="3.40.50.300">
    <property type="entry name" value="P-loop containing nucleotide triphosphate hydrolases"/>
    <property type="match status" value="1"/>
</dbReference>
<dbReference type="Gene3D" id="1.10.10.160">
    <property type="match status" value="1"/>
</dbReference>
<protein>
    <recommendedName>
        <fullName evidence="5">UvrD-like helicase ATP-binding domain-containing protein</fullName>
    </recommendedName>
</protein>
<dbReference type="SUPFAM" id="SSF52540">
    <property type="entry name" value="P-loop containing nucleoside triphosphate hydrolases"/>
    <property type="match status" value="1"/>
</dbReference>
<keyword evidence="3" id="KW-0347">Helicase</keyword>
<dbReference type="PANTHER" id="PTHR21529">
    <property type="entry name" value="MAMMARY TURMOR VIRUS RECEPTOR HOMOLOG 1, 2 MTVR1, 2"/>
    <property type="match status" value="1"/>
</dbReference>
<organism evidence="6 7">
    <name type="scientific">Tuber borchii</name>
    <name type="common">White truffle</name>
    <dbReference type="NCBI Taxonomy" id="42251"/>
    <lineage>
        <taxon>Eukaryota</taxon>
        <taxon>Fungi</taxon>
        <taxon>Dikarya</taxon>
        <taxon>Ascomycota</taxon>
        <taxon>Pezizomycotina</taxon>
        <taxon>Pezizomycetes</taxon>
        <taxon>Pezizales</taxon>
        <taxon>Tuberaceae</taxon>
        <taxon>Tuber</taxon>
    </lineage>
</organism>
<dbReference type="InterPro" id="IPR027417">
    <property type="entry name" value="P-loop_NTPase"/>
</dbReference>
<dbReference type="STRING" id="42251.A0A2T6ZN88"/>
<evidence type="ECO:0000313" key="7">
    <source>
        <dbReference type="Proteomes" id="UP000244722"/>
    </source>
</evidence>
<dbReference type="Pfam" id="PF00580">
    <property type="entry name" value="UvrD-helicase"/>
    <property type="match status" value="1"/>
</dbReference>
<dbReference type="InterPro" id="IPR013986">
    <property type="entry name" value="DExx_box_DNA_helicase_dom_sf"/>
</dbReference>
<dbReference type="EMBL" id="NESQ01000168">
    <property type="protein sequence ID" value="PUU76951.1"/>
    <property type="molecule type" value="Genomic_DNA"/>
</dbReference>
<evidence type="ECO:0000259" key="5">
    <source>
        <dbReference type="Pfam" id="PF00580"/>
    </source>
</evidence>